<evidence type="ECO:0000313" key="1">
    <source>
        <dbReference type="EMBL" id="BAS99410.1"/>
    </source>
</evidence>
<gene>
    <name evidence="1" type="ordered locus">Os06g0706850</name>
    <name evidence="1" type="ORF">OSNPB_060706850</name>
</gene>
<dbReference type="InParanoid" id="A0A0P0X0W0"/>
<dbReference type="Gramene" id="Os06t0706850-00">
    <property type="protein sequence ID" value="Os06t0706850-00"/>
    <property type="gene ID" value="Os06g0706850"/>
</dbReference>
<dbReference type="EMBL" id="AP014962">
    <property type="protein sequence ID" value="BAS99410.1"/>
    <property type="molecule type" value="Genomic_DNA"/>
</dbReference>
<dbReference type="PaxDb" id="39947-A0A0P0X0W0"/>
<keyword evidence="2" id="KW-1185">Reference proteome</keyword>
<sequence>MIASPEYIYIDRRRSPEEVEGLEEDGAEAADVEADVLLPEVDVLDERPALLVDGERVEEHRVRPRVHLRQRALLRRDVVLQVPHVHVARRHAVLVHGEPLHPPQRHHLDHHRVHGEEHQVGQPRPVHRHHRVVRVHRRRRRRDVGVQLRRRHLEPDPLRRRHDLVQVHEPAAGAPVDHQQPRLLALVLLLHPDRVLPRQRVPPHQEPLEVHHGVVVRSSPRVDAEVLVAVEPDGGAAVAADALLGVEVDGLVLGQALHDLPVLAEPPPLLLRHQQLDLAGEVARRDEQRDDVVVEVVVVVAAVAAVGVHDRRDVVPLVARRRLVGGHQPHRHLRDAGHHAGLALAGVRLDLPPRRVRVHARRVHAAAAAGDGGEARRHQEHLRRAAEDADGALHLAHVGSIVSEVASQVRLRDELICIKNFIEQIKTKSESFLQDKLRINNVRN</sequence>
<evidence type="ECO:0000313" key="2">
    <source>
        <dbReference type="Proteomes" id="UP000059680"/>
    </source>
</evidence>
<name>A0A0P0X0W0_ORYSJ</name>
<dbReference type="AlphaFoldDB" id="A0A0P0X0W0"/>
<protein>
    <submittedName>
        <fullName evidence="1">Os06g0706850 protein</fullName>
    </submittedName>
</protein>
<proteinExistence type="predicted"/>
<reference evidence="1 2" key="2">
    <citation type="journal article" date="2013" name="Plant Cell Physiol.">
        <title>Rice Annotation Project Database (RAP-DB): an integrative and interactive database for rice genomics.</title>
        <authorList>
            <person name="Sakai H."/>
            <person name="Lee S.S."/>
            <person name="Tanaka T."/>
            <person name="Numa H."/>
            <person name="Kim J."/>
            <person name="Kawahara Y."/>
            <person name="Wakimoto H."/>
            <person name="Yang C.C."/>
            <person name="Iwamoto M."/>
            <person name="Abe T."/>
            <person name="Yamada Y."/>
            <person name="Muto A."/>
            <person name="Inokuchi H."/>
            <person name="Ikemura T."/>
            <person name="Matsumoto T."/>
            <person name="Sasaki T."/>
            <person name="Itoh T."/>
        </authorList>
    </citation>
    <scope>NUCLEOTIDE SEQUENCE [LARGE SCALE GENOMIC DNA]</scope>
    <source>
        <strain evidence="2">cv. Nipponbare</strain>
    </source>
</reference>
<accession>A0A0P0X0W0</accession>
<organism evidence="1 2">
    <name type="scientific">Oryza sativa subsp. japonica</name>
    <name type="common">Rice</name>
    <dbReference type="NCBI Taxonomy" id="39947"/>
    <lineage>
        <taxon>Eukaryota</taxon>
        <taxon>Viridiplantae</taxon>
        <taxon>Streptophyta</taxon>
        <taxon>Embryophyta</taxon>
        <taxon>Tracheophyta</taxon>
        <taxon>Spermatophyta</taxon>
        <taxon>Magnoliopsida</taxon>
        <taxon>Liliopsida</taxon>
        <taxon>Poales</taxon>
        <taxon>Poaceae</taxon>
        <taxon>BOP clade</taxon>
        <taxon>Oryzoideae</taxon>
        <taxon>Oryzeae</taxon>
        <taxon>Oryzinae</taxon>
        <taxon>Oryza</taxon>
        <taxon>Oryza sativa</taxon>
    </lineage>
</organism>
<reference evidence="1 2" key="3">
    <citation type="journal article" date="2013" name="Rice">
        <title>Improvement of the Oryza sativa Nipponbare reference genome using next generation sequence and optical map data.</title>
        <authorList>
            <person name="Kawahara Y."/>
            <person name="de la Bastide M."/>
            <person name="Hamilton J.P."/>
            <person name="Kanamori H."/>
            <person name="McCombie W.R."/>
            <person name="Ouyang S."/>
            <person name="Schwartz D.C."/>
            <person name="Tanaka T."/>
            <person name="Wu J."/>
            <person name="Zhou S."/>
            <person name="Childs K.L."/>
            <person name="Davidson R.M."/>
            <person name="Lin H."/>
            <person name="Quesada-Ocampo L."/>
            <person name="Vaillancourt B."/>
            <person name="Sakai H."/>
            <person name="Lee S.S."/>
            <person name="Kim J."/>
            <person name="Numa H."/>
            <person name="Itoh T."/>
            <person name="Buell C.R."/>
            <person name="Matsumoto T."/>
        </authorList>
    </citation>
    <scope>NUCLEOTIDE SEQUENCE [LARGE SCALE GENOMIC DNA]</scope>
    <source>
        <strain evidence="2">cv. Nipponbare</strain>
    </source>
</reference>
<dbReference type="Proteomes" id="UP000059680">
    <property type="component" value="Chromosome 6"/>
</dbReference>
<reference evidence="2" key="1">
    <citation type="journal article" date="2005" name="Nature">
        <title>The map-based sequence of the rice genome.</title>
        <authorList>
            <consortium name="International rice genome sequencing project (IRGSP)"/>
            <person name="Matsumoto T."/>
            <person name="Wu J."/>
            <person name="Kanamori H."/>
            <person name="Katayose Y."/>
            <person name="Fujisawa M."/>
            <person name="Namiki N."/>
            <person name="Mizuno H."/>
            <person name="Yamamoto K."/>
            <person name="Antonio B.A."/>
            <person name="Baba T."/>
            <person name="Sakata K."/>
            <person name="Nagamura Y."/>
            <person name="Aoki H."/>
            <person name="Arikawa K."/>
            <person name="Arita K."/>
            <person name="Bito T."/>
            <person name="Chiden Y."/>
            <person name="Fujitsuka N."/>
            <person name="Fukunaka R."/>
            <person name="Hamada M."/>
            <person name="Harada C."/>
            <person name="Hayashi A."/>
            <person name="Hijishita S."/>
            <person name="Honda M."/>
            <person name="Hosokawa S."/>
            <person name="Ichikawa Y."/>
            <person name="Idonuma A."/>
            <person name="Iijima M."/>
            <person name="Ikeda M."/>
            <person name="Ikeno M."/>
            <person name="Ito K."/>
            <person name="Ito S."/>
            <person name="Ito T."/>
            <person name="Ito Y."/>
            <person name="Ito Y."/>
            <person name="Iwabuchi A."/>
            <person name="Kamiya K."/>
            <person name="Karasawa W."/>
            <person name="Kurita K."/>
            <person name="Katagiri S."/>
            <person name="Kikuta A."/>
            <person name="Kobayashi H."/>
            <person name="Kobayashi N."/>
            <person name="Machita K."/>
            <person name="Maehara T."/>
            <person name="Masukawa M."/>
            <person name="Mizubayashi T."/>
            <person name="Mukai Y."/>
            <person name="Nagasaki H."/>
            <person name="Nagata Y."/>
            <person name="Naito S."/>
            <person name="Nakashima M."/>
            <person name="Nakama Y."/>
            <person name="Nakamichi Y."/>
            <person name="Nakamura M."/>
            <person name="Meguro A."/>
            <person name="Negishi M."/>
            <person name="Ohta I."/>
            <person name="Ohta T."/>
            <person name="Okamoto M."/>
            <person name="Ono N."/>
            <person name="Saji S."/>
            <person name="Sakaguchi M."/>
            <person name="Sakai K."/>
            <person name="Shibata M."/>
            <person name="Shimokawa T."/>
            <person name="Song J."/>
            <person name="Takazaki Y."/>
            <person name="Terasawa K."/>
            <person name="Tsugane M."/>
            <person name="Tsuji K."/>
            <person name="Ueda S."/>
            <person name="Waki K."/>
            <person name="Yamagata H."/>
            <person name="Yamamoto M."/>
            <person name="Yamamoto S."/>
            <person name="Yamane H."/>
            <person name="Yoshiki S."/>
            <person name="Yoshihara R."/>
            <person name="Yukawa K."/>
            <person name="Zhong H."/>
            <person name="Yano M."/>
            <person name="Yuan Q."/>
            <person name="Ouyang S."/>
            <person name="Liu J."/>
            <person name="Jones K.M."/>
            <person name="Gansberger K."/>
            <person name="Moffat K."/>
            <person name="Hill J."/>
            <person name="Bera J."/>
            <person name="Fadrosh D."/>
            <person name="Jin S."/>
            <person name="Johri S."/>
            <person name="Kim M."/>
            <person name="Overton L."/>
            <person name="Reardon M."/>
            <person name="Tsitrin T."/>
            <person name="Vuong H."/>
            <person name="Weaver B."/>
            <person name="Ciecko A."/>
            <person name="Tallon L."/>
            <person name="Jackson J."/>
            <person name="Pai G."/>
            <person name="Aken S.V."/>
            <person name="Utterback T."/>
            <person name="Reidmuller S."/>
            <person name="Feldblyum T."/>
            <person name="Hsiao J."/>
            <person name="Zismann V."/>
            <person name="Iobst S."/>
            <person name="de Vazeille A.R."/>
            <person name="Buell C.R."/>
            <person name="Ying K."/>
            <person name="Li Y."/>
            <person name="Lu T."/>
            <person name="Huang Y."/>
            <person name="Zhao Q."/>
            <person name="Feng Q."/>
            <person name="Zhang L."/>
            <person name="Zhu J."/>
            <person name="Weng Q."/>
            <person name="Mu J."/>
            <person name="Lu Y."/>
            <person name="Fan D."/>
            <person name="Liu Y."/>
            <person name="Guan J."/>
            <person name="Zhang Y."/>
            <person name="Yu S."/>
            <person name="Liu X."/>
            <person name="Zhang Y."/>
            <person name="Hong G."/>
            <person name="Han B."/>
            <person name="Choisne N."/>
            <person name="Demange N."/>
            <person name="Orjeda G."/>
            <person name="Samain S."/>
            <person name="Cattolico L."/>
            <person name="Pelletier E."/>
            <person name="Couloux A."/>
            <person name="Segurens B."/>
            <person name="Wincker P."/>
            <person name="D'Hont A."/>
            <person name="Scarpelli C."/>
            <person name="Weissenbach J."/>
            <person name="Salanoubat M."/>
            <person name="Quetier F."/>
            <person name="Yu Y."/>
            <person name="Kim H.R."/>
            <person name="Rambo T."/>
            <person name="Currie J."/>
            <person name="Collura K."/>
            <person name="Luo M."/>
            <person name="Yang T."/>
            <person name="Ammiraju J.S.S."/>
            <person name="Engler F."/>
            <person name="Soderlund C."/>
            <person name="Wing R.A."/>
            <person name="Palmer L.E."/>
            <person name="de la Bastide M."/>
            <person name="Spiegel L."/>
            <person name="Nascimento L."/>
            <person name="Zutavern T."/>
            <person name="O'Shaughnessy A."/>
            <person name="Dike S."/>
            <person name="Dedhia N."/>
            <person name="Preston R."/>
            <person name="Balija V."/>
            <person name="McCombie W.R."/>
            <person name="Chow T."/>
            <person name="Chen H."/>
            <person name="Chung M."/>
            <person name="Chen C."/>
            <person name="Shaw J."/>
            <person name="Wu H."/>
            <person name="Hsiao K."/>
            <person name="Chao Y."/>
            <person name="Chu M."/>
            <person name="Cheng C."/>
            <person name="Hour A."/>
            <person name="Lee P."/>
            <person name="Lin S."/>
            <person name="Lin Y."/>
            <person name="Liou J."/>
            <person name="Liu S."/>
            <person name="Hsing Y."/>
            <person name="Raghuvanshi S."/>
            <person name="Mohanty A."/>
            <person name="Bharti A.K."/>
            <person name="Gaur A."/>
            <person name="Gupta V."/>
            <person name="Kumar D."/>
            <person name="Ravi V."/>
            <person name="Vij S."/>
            <person name="Kapur A."/>
            <person name="Khurana P."/>
            <person name="Khurana P."/>
            <person name="Khurana J.P."/>
            <person name="Tyagi A.K."/>
            <person name="Gaikwad K."/>
            <person name="Singh A."/>
            <person name="Dalal V."/>
            <person name="Srivastava S."/>
            <person name="Dixit A."/>
            <person name="Pal A.K."/>
            <person name="Ghazi I.A."/>
            <person name="Yadav M."/>
            <person name="Pandit A."/>
            <person name="Bhargava A."/>
            <person name="Sureshbabu K."/>
            <person name="Batra K."/>
            <person name="Sharma T.R."/>
            <person name="Mohapatra T."/>
            <person name="Singh N.K."/>
            <person name="Messing J."/>
            <person name="Nelson A.B."/>
            <person name="Fuks G."/>
            <person name="Kavchok S."/>
            <person name="Keizer G."/>
            <person name="Linton E."/>
            <person name="Llaca V."/>
            <person name="Song R."/>
            <person name="Tanyolac B."/>
            <person name="Young S."/>
            <person name="Ho-Il K."/>
            <person name="Hahn J.H."/>
            <person name="Sangsakoo G."/>
            <person name="Vanavichit A."/>
            <person name="de Mattos Luiz.A.T."/>
            <person name="Zimmer P.D."/>
            <person name="Malone G."/>
            <person name="Dellagostin O."/>
            <person name="de Oliveira A.C."/>
            <person name="Bevan M."/>
            <person name="Bancroft I."/>
            <person name="Minx P."/>
            <person name="Cordum H."/>
            <person name="Wilson R."/>
            <person name="Cheng Z."/>
            <person name="Jin W."/>
            <person name="Jiang J."/>
            <person name="Leong S.A."/>
            <person name="Iwama H."/>
            <person name="Gojobori T."/>
            <person name="Itoh T."/>
            <person name="Niimura Y."/>
            <person name="Fujii Y."/>
            <person name="Habara T."/>
            <person name="Sakai H."/>
            <person name="Sato Y."/>
            <person name="Wilson G."/>
            <person name="Kumar K."/>
            <person name="McCouch S."/>
            <person name="Juretic N."/>
            <person name="Hoen D."/>
            <person name="Wright S."/>
            <person name="Bruskiewich R."/>
            <person name="Bureau T."/>
            <person name="Miyao A."/>
            <person name="Hirochika H."/>
            <person name="Nishikawa T."/>
            <person name="Kadowaki K."/>
            <person name="Sugiura M."/>
            <person name="Burr B."/>
            <person name="Sasaki T."/>
        </authorList>
    </citation>
    <scope>NUCLEOTIDE SEQUENCE [LARGE SCALE GENOMIC DNA]</scope>
    <source>
        <strain evidence="2">cv. Nipponbare</strain>
    </source>
</reference>